<accession>A0ABW6SCC7</accession>
<dbReference type="EMBL" id="JBIAQY010000015">
    <property type="protein sequence ID" value="MFF3572839.1"/>
    <property type="molecule type" value="Genomic_DNA"/>
</dbReference>
<evidence type="ECO:0000313" key="3">
    <source>
        <dbReference type="Proteomes" id="UP001601992"/>
    </source>
</evidence>
<reference evidence="2 3" key="1">
    <citation type="submission" date="2024-10" db="EMBL/GenBank/DDBJ databases">
        <title>The Natural Products Discovery Center: Release of the First 8490 Sequenced Strains for Exploring Actinobacteria Biosynthetic Diversity.</title>
        <authorList>
            <person name="Kalkreuter E."/>
            <person name="Kautsar S.A."/>
            <person name="Yang D."/>
            <person name="Bader C.D."/>
            <person name="Teijaro C.N."/>
            <person name="Fluegel L."/>
            <person name="Davis C.M."/>
            <person name="Simpson J.R."/>
            <person name="Lauterbach L."/>
            <person name="Steele A.D."/>
            <person name="Gui C."/>
            <person name="Meng S."/>
            <person name="Li G."/>
            <person name="Viehrig K."/>
            <person name="Ye F."/>
            <person name="Su P."/>
            <person name="Kiefer A.F."/>
            <person name="Nichols A."/>
            <person name="Cepeda A.J."/>
            <person name="Yan W."/>
            <person name="Fan B."/>
            <person name="Jiang Y."/>
            <person name="Adhikari A."/>
            <person name="Zheng C.-J."/>
            <person name="Schuster L."/>
            <person name="Cowan T.M."/>
            <person name="Smanski M.J."/>
            <person name="Chevrette M.G."/>
            <person name="De Carvalho L.P.S."/>
            <person name="Shen B."/>
        </authorList>
    </citation>
    <scope>NUCLEOTIDE SEQUENCE [LARGE SCALE GENOMIC DNA]</scope>
    <source>
        <strain evidence="2 3">NPDC002593</strain>
    </source>
</reference>
<sequence>MSIETRIKSVETIRTAALFDIVVDLKAPVEFGDGPLGRRVLYGAAGGSFEGPRLRGEVVAGGGDWALFRPDGTMLLDVRLTLRTDDGELVHMTYQGRWVIPADVRAEMSDPATRHRIDPARYYFRTNPLFETGSTRYAWLDDVVAVGTGYLVDGGVAYHVEHVL</sequence>
<dbReference type="InterPro" id="IPR020915">
    <property type="entry name" value="UPF0311"/>
</dbReference>
<name>A0ABW6SCC7_9NOCA</name>
<dbReference type="HAMAP" id="MF_00775">
    <property type="entry name" value="UPF0311"/>
    <property type="match status" value="1"/>
</dbReference>
<dbReference type="RefSeq" id="WP_040822348.1">
    <property type="nucleotide sequence ID" value="NZ_JBIAQY010000015.1"/>
</dbReference>
<dbReference type="PANTHER" id="PTHR37315:SF1">
    <property type="entry name" value="UPF0311 PROTEIN BLR7842"/>
    <property type="match status" value="1"/>
</dbReference>
<proteinExistence type="inferred from homology"/>
<dbReference type="Pfam" id="PF11578">
    <property type="entry name" value="DUF3237"/>
    <property type="match status" value="1"/>
</dbReference>
<dbReference type="Proteomes" id="UP001601992">
    <property type="component" value="Unassembled WGS sequence"/>
</dbReference>
<evidence type="ECO:0000313" key="2">
    <source>
        <dbReference type="EMBL" id="MFF3572839.1"/>
    </source>
</evidence>
<evidence type="ECO:0000256" key="1">
    <source>
        <dbReference type="HAMAP-Rule" id="MF_00775"/>
    </source>
</evidence>
<comment type="caution">
    <text evidence="2">The sequence shown here is derived from an EMBL/GenBank/DDBJ whole genome shotgun (WGS) entry which is preliminary data.</text>
</comment>
<dbReference type="PANTHER" id="PTHR37315">
    <property type="entry name" value="UPF0311 PROTEIN BLR7842"/>
    <property type="match status" value="1"/>
</dbReference>
<keyword evidence="3" id="KW-1185">Reference proteome</keyword>
<organism evidence="2 3">
    <name type="scientific">Nocardia jiangxiensis</name>
    <dbReference type="NCBI Taxonomy" id="282685"/>
    <lineage>
        <taxon>Bacteria</taxon>
        <taxon>Bacillati</taxon>
        <taxon>Actinomycetota</taxon>
        <taxon>Actinomycetes</taxon>
        <taxon>Mycobacteriales</taxon>
        <taxon>Nocardiaceae</taxon>
        <taxon>Nocardia</taxon>
    </lineage>
</organism>
<gene>
    <name evidence="2" type="ORF">ACFYXQ_34245</name>
</gene>
<comment type="similarity">
    <text evidence="1">Belongs to the UPF0311 family.</text>
</comment>
<protein>
    <recommendedName>
        <fullName evidence="1">UPF0311 protein ACFYXQ_34245</fullName>
    </recommendedName>
</protein>
<dbReference type="Gene3D" id="2.40.160.20">
    <property type="match status" value="1"/>
</dbReference>